<proteinExistence type="predicted"/>
<evidence type="ECO:0008006" key="3">
    <source>
        <dbReference type="Google" id="ProtNLM"/>
    </source>
</evidence>
<dbReference type="InParanoid" id="A0A665WX11"/>
<organism evidence="1 2">
    <name type="scientific">Echeneis naucrates</name>
    <name type="common">Live sharksucker</name>
    <dbReference type="NCBI Taxonomy" id="173247"/>
    <lineage>
        <taxon>Eukaryota</taxon>
        <taxon>Metazoa</taxon>
        <taxon>Chordata</taxon>
        <taxon>Craniata</taxon>
        <taxon>Vertebrata</taxon>
        <taxon>Euteleostomi</taxon>
        <taxon>Actinopterygii</taxon>
        <taxon>Neopterygii</taxon>
        <taxon>Teleostei</taxon>
        <taxon>Neoteleostei</taxon>
        <taxon>Acanthomorphata</taxon>
        <taxon>Carangaria</taxon>
        <taxon>Carangiformes</taxon>
        <taxon>Echeneidae</taxon>
        <taxon>Echeneis</taxon>
    </lineage>
</organism>
<accession>A0A665WX11</accession>
<sequence>QYKKHLVDWHHSSLSATLPLPPDTEKVSVGVQAAGALCEKSPTSCLSGRGCRLCSCYCNMDTLYCTSLLPRTPKPGTLLSVLVSPFTHVIHYNSAYR</sequence>
<name>A0A665WX11_ECHNA</name>
<reference evidence="1" key="1">
    <citation type="submission" date="2021-04" db="EMBL/GenBank/DDBJ databases">
        <authorList>
            <consortium name="Wellcome Sanger Institute Data Sharing"/>
        </authorList>
    </citation>
    <scope>NUCLEOTIDE SEQUENCE [LARGE SCALE GENOMIC DNA]</scope>
</reference>
<evidence type="ECO:0000313" key="2">
    <source>
        <dbReference type="Proteomes" id="UP000472264"/>
    </source>
</evidence>
<keyword evidence="2" id="KW-1185">Reference proteome</keyword>
<dbReference type="AlphaFoldDB" id="A0A665WX11"/>
<evidence type="ECO:0000313" key="1">
    <source>
        <dbReference type="Ensembl" id="ENSENLP00000048603.1"/>
    </source>
</evidence>
<reference evidence="1" key="2">
    <citation type="submission" date="2025-08" db="UniProtKB">
        <authorList>
            <consortium name="Ensembl"/>
        </authorList>
    </citation>
    <scope>IDENTIFICATION</scope>
</reference>
<dbReference type="Proteomes" id="UP000472264">
    <property type="component" value="Chromosome 23"/>
</dbReference>
<protein>
    <recommendedName>
        <fullName evidence="3">Agouti domain-containing protein</fullName>
    </recommendedName>
</protein>
<reference evidence="1" key="3">
    <citation type="submission" date="2025-09" db="UniProtKB">
        <authorList>
            <consortium name="Ensembl"/>
        </authorList>
    </citation>
    <scope>IDENTIFICATION</scope>
</reference>
<dbReference type="Ensembl" id="ENSENLT00000049789.1">
    <property type="protein sequence ID" value="ENSENLP00000048603.1"/>
    <property type="gene ID" value="ENSENLG00000020499.1"/>
</dbReference>